<comment type="caution">
    <text evidence="2">The sequence shown here is derived from an EMBL/GenBank/DDBJ whole genome shotgun (WGS) entry which is preliminary data.</text>
</comment>
<feature type="coiled-coil region" evidence="1">
    <location>
        <begin position="151"/>
        <end position="178"/>
    </location>
</feature>
<reference evidence="2" key="1">
    <citation type="submission" date="2022-12" db="EMBL/GenBank/DDBJ databases">
        <authorList>
            <person name="Webb A."/>
        </authorList>
    </citation>
    <scope>NUCLEOTIDE SEQUENCE</scope>
    <source>
        <strain evidence="2">Pd1</strain>
    </source>
</reference>
<keyword evidence="1" id="KW-0175">Coiled coil</keyword>
<name>A0AAV0V3K3_9STRA</name>
<evidence type="ECO:0000256" key="1">
    <source>
        <dbReference type="SAM" id="Coils"/>
    </source>
</evidence>
<evidence type="ECO:0000313" key="3">
    <source>
        <dbReference type="Proteomes" id="UP001162029"/>
    </source>
</evidence>
<proteinExistence type="predicted"/>
<sequence length="179" mass="19532">MGCSQSKSADVSNVNATTSVAKTVEPKMKELKTEELEIEELQKQDKEPVDETLKTLEPTSLVIDTLVTEQQVPDLSAVDVPDSVRANFSSFNISFIDPTVSAPTSATTEPNVASLRVAVITEETVNKDMDETLRVEAAVKEVEPNVAKSLANTNTEEIAAEQAELEKIEEQVEELSCDY</sequence>
<dbReference type="EMBL" id="CANTFM010001902">
    <property type="protein sequence ID" value="CAI5743657.1"/>
    <property type="molecule type" value="Genomic_DNA"/>
</dbReference>
<accession>A0AAV0V3K3</accession>
<keyword evidence="3" id="KW-1185">Reference proteome</keyword>
<organism evidence="2 3">
    <name type="scientific">Peronospora destructor</name>
    <dbReference type="NCBI Taxonomy" id="86335"/>
    <lineage>
        <taxon>Eukaryota</taxon>
        <taxon>Sar</taxon>
        <taxon>Stramenopiles</taxon>
        <taxon>Oomycota</taxon>
        <taxon>Peronosporomycetes</taxon>
        <taxon>Peronosporales</taxon>
        <taxon>Peronosporaceae</taxon>
        <taxon>Peronospora</taxon>
    </lineage>
</organism>
<dbReference type="AlphaFoldDB" id="A0AAV0V3K3"/>
<gene>
    <name evidence="2" type="ORF">PDE001_LOCUS8858</name>
</gene>
<dbReference type="Proteomes" id="UP001162029">
    <property type="component" value="Unassembled WGS sequence"/>
</dbReference>
<protein>
    <submittedName>
        <fullName evidence="2">Uncharacterized protein</fullName>
    </submittedName>
</protein>
<evidence type="ECO:0000313" key="2">
    <source>
        <dbReference type="EMBL" id="CAI5743657.1"/>
    </source>
</evidence>